<dbReference type="GO" id="GO:0004300">
    <property type="term" value="F:enoyl-CoA hydratase activity"/>
    <property type="evidence" value="ECO:0007669"/>
    <property type="project" value="UniProtKB-EC"/>
</dbReference>
<organism evidence="4 5">
    <name type="scientific">Pararobbsia silviterrae</name>
    <dbReference type="NCBI Taxonomy" id="1792498"/>
    <lineage>
        <taxon>Bacteria</taxon>
        <taxon>Pseudomonadati</taxon>
        <taxon>Pseudomonadota</taxon>
        <taxon>Betaproteobacteria</taxon>
        <taxon>Burkholderiales</taxon>
        <taxon>Burkholderiaceae</taxon>
        <taxon>Pararobbsia</taxon>
    </lineage>
</organism>
<dbReference type="PANTHER" id="PTHR11941:SF169">
    <property type="entry name" value="(7AS)-7A-METHYL-1,5-DIOXO-2,3,5,6,7,7A-HEXAHYDRO-1H-INDENE-CARBOXYL-COA HYDROLASE"/>
    <property type="match status" value="1"/>
</dbReference>
<comment type="caution">
    <text evidence="4">The sequence shown here is derived from an EMBL/GenBank/DDBJ whole genome shotgun (WGS) entry which is preliminary data.</text>
</comment>
<gene>
    <name evidence="4" type="ORF">D7S86_05755</name>
</gene>
<dbReference type="Gene3D" id="3.90.226.10">
    <property type="entry name" value="2-enoyl-CoA Hydratase, Chain A, domain 1"/>
    <property type="match status" value="1"/>
</dbReference>
<dbReference type="AlphaFoldDB" id="A0A494YBZ0"/>
<evidence type="ECO:0000313" key="5">
    <source>
        <dbReference type="Proteomes" id="UP000270342"/>
    </source>
</evidence>
<keyword evidence="1" id="KW-0443">Lipid metabolism</keyword>
<evidence type="ECO:0000256" key="2">
    <source>
        <dbReference type="ARBA" id="ARBA00023239"/>
    </source>
</evidence>
<dbReference type="InterPro" id="IPR001753">
    <property type="entry name" value="Enoyl-CoA_hydra/iso"/>
</dbReference>
<dbReference type="EC" id="4.2.1.17" evidence="4"/>
<evidence type="ECO:0000256" key="1">
    <source>
        <dbReference type="ARBA" id="ARBA00023098"/>
    </source>
</evidence>
<reference evidence="4 5" key="1">
    <citation type="submission" date="2018-10" db="EMBL/GenBank/DDBJ databases">
        <title>Robbsia sp. DHC34, isolated from soil.</title>
        <authorList>
            <person name="Gao Z.-H."/>
            <person name="Qiu L.-H."/>
        </authorList>
    </citation>
    <scope>NUCLEOTIDE SEQUENCE [LARGE SCALE GENOMIC DNA]</scope>
    <source>
        <strain evidence="4 5">DHC34</strain>
    </source>
</reference>
<name>A0A494YBZ0_9BURK</name>
<evidence type="ECO:0000313" key="4">
    <source>
        <dbReference type="EMBL" id="RKP57474.1"/>
    </source>
</evidence>
<keyword evidence="2 4" id="KW-0456">Lyase</keyword>
<dbReference type="GO" id="GO:0006635">
    <property type="term" value="P:fatty acid beta-oxidation"/>
    <property type="evidence" value="ECO:0007669"/>
    <property type="project" value="TreeGrafter"/>
</dbReference>
<dbReference type="Pfam" id="PF00378">
    <property type="entry name" value="ECH_1"/>
    <property type="match status" value="1"/>
</dbReference>
<protein>
    <submittedName>
        <fullName evidence="4">Enoyl-CoA hydratase</fullName>
        <ecNumber evidence="4">4.2.1.17</ecNumber>
    </submittedName>
</protein>
<dbReference type="InterPro" id="IPR029045">
    <property type="entry name" value="ClpP/crotonase-like_dom_sf"/>
</dbReference>
<dbReference type="CDD" id="cd06558">
    <property type="entry name" value="crotonase-like"/>
    <property type="match status" value="1"/>
</dbReference>
<feature type="region of interest" description="Disordered" evidence="3">
    <location>
        <begin position="1"/>
        <end position="24"/>
    </location>
</feature>
<accession>A0A494YBZ0</accession>
<dbReference type="EMBL" id="RBZU01000002">
    <property type="protein sequence ID" value="RKP57474.1"/>
    <property type="molecule type" value="Genomic_DNA"/>
</dbReference>
<dbReference type="SUPFAM" id="SSF52096">
    <property type="entry name" value="ClpP/crotonase"/>
    <property type="match status" value="1"/>
</dbReference>
<dbReference type="PANTHER" id="PTHR11941">
    <property type="entry name" value="ENOYL-COA HYDRATASE-RELATED"/>
    <property type="match status" value="1"/>
</dbReference>
<dbReference type="Proteomes" id="UP000270342">
    <property type="component" value="Unassembled WGS sequence"/>
</dbReference>
<keyword evidence="5" id="KW-1185">Reference proteome</keyword>
<sequence length="265" mass="27956">MNRASCASASPRRKARSTKRSDGSRGFDIMSAELKATQIDTTWVLTISNPGAREPSADVFASAIEALDVAERDDETRAVVVTGLDALVSVMPSSRLARRDAIQDGHASAIASFAGLLDALRTFSKPVIATIERQAEGAGLALALACDLIVADEAAHAGLPRDAQGSLPDSGVSWFAARTLPKALANEMILTGAPIEAARLYAAGIVNKLAAHGEALQLAIDWASEIGRRAPNAFADAKRLLEQATDRDLQSQMTAEGEARIARLR</sequence>
<proteinExistence type="predicted"/>
<evidence type="ECO:0000256" key="3">
    <source>
        <dbReference type="SAM" id="MobiDB-lite"/>
    </source>
</evidence>